<dbReference type="InterPro" id="IPR011050">
    <property type="entry name" value="Pectin_lyase_fold/virulence"/>
</dbReference>
<keyword evidence="8" id="KW-1185">Reference proteome</keyword>
<dbReference type="Pfam" id="PF18657">
    <property type="entry name" value="YDG"/>
    <property type="match status" value="30"/>
</dbReference>
<dbReference type="PANTHER" id="PTHR12338">
    <property type="entry name" value="AUTOTRANSPORTER"/>
    <property type="match status" value="1"/>
</dbReference>
<feature type="domain" description="Filamentous haemagglutinin FhaB/tRNA nuclease CdiA-like TPS" evidence="6">
    <location>
        <begin position="60"/>
        <end position="172"/>
    </location>
</feature>
<dbReference type="Pfam" id="PF05860">
    <property type="entry name" value="TPS"/>
    <property type="match status" value="1"/>
</dbReference>
<feature type="region of interest" description="Disordered" evidence="4">
    <location>
        <begin position="3384"/>
        <end position="3415"/>
    </location>
</feature>
<evidence type="ECO:0000256" key="2">
    <source>
        <dbReference type="ARBA" id="ARBA00022525"/>
    </source>
</evidence>
<reference evidence="7" key="1">
    <citation type="journal article" date="2015" name="Genome Announc.">
        <title>Draft Genome Sequence of the Polyhydroxyalkanoate-Producing Bacterium Burkholderia sacchari LMG 19450 Isolated from Brazilian Sugarcane Plantation Soil.</title>
        <authorList>
            <person name="Alexandrino P.M."/>
            <person name="Mendonca T.T."/>
            <person name="Guaman Bautista L.P."/>
            <person name="Cherix J."/>
            <person name="Lozano-Sakalauskas G.C."/>
            <person name="Fujita A."/>
            <person name="Ramos Filho E."/>
            <person name="Long P."/>
            <person name="Padilla G."/>
            <person name="Taciro M.K."/>
            <person name="Gomez J.G."/>
            <person name="Silva L.F."/>
        </authorList>
    </citation>
    <scope>NUCLEOTIDE SEQUENCE</scope>
    <source>
        <strain evidence="7">LMG 19450</strain>
    </source>
</reference>
<dbReference type="InterPro" id="IPR008638">
    <property type="entry name" value="FhaB/CdiA-like_TPS"/>
</dbReference>
<reference evidence="7" key="2">
    <citation type="submission" date="2020-04" db="EMBL/GenBank/DDBJ databases">
        <authorList>
            <person name="Alexandrino P."/>
            <person name="Mendonca T."/>
            <person name="Guaman L."/>
            <person name="Cherix J."/>
            <person name="Lozano-Sakalauskas G."/>
            <person name="Fujita A."/>
            <person name="Filho E.R."/>
            <person name="Long P."/>
            <person name="Padilla G."/>
            <person name="Taciro M.K."/>
            <person name="Gomez J.G."/>
            <person name="Silva L.F."/>
            <person name="Torres M."/>
        </authorList>
    </citation>
    <scope>NUCLEOTIDE SEQUENCE</scope>
    <source>
        <strain evidence="7">LMG 19450</strain>
    </source>
</reference>
<dbReference type="Pfam" id="PF13018">
    <property type="entry name" value="ESPR"/>
    <property type="match status" value="1"/>
</dbReference>
<comment type="caution">
    <text evidence="7">The sequence shown here is derived from an EMBL/GenBank/DDBJ whole genome shotgun (WGS) entry which is preliminary data.</text>
</comment>
<evidence type="ECO:0000313" key="7">
    <source>
        <dbReference type="EMBL" id="NLP63064.1"/>
    </source>
</evidence>
<evidence type="ECO:0000256" key="4">
    <source>
        <dbReference type="SAM" id="MobiDB-lite"/>
    </source>
</evidence>
<gene>
    <name evidence="7" type="ORF">NH14_018180</name>
</gene>
<dbReference type="InterPro" id="IPR012334">
    <property type="entry name" value="Pectin_lyas_fold"/>
</dbReference>
<dbReference type="RefSeq" id="WP_152617226.1">
    <property type="nucleotide sequence ID" value="NZ_CADFGF010000010.1"/>
</dbReference>
<feature type="compositionally biased region" description="Polar residues" evidence="4">
    <location>
        <begin position="3384"/>
        <end position="3408"/>
    </location>
</feature>
<dbReference type="OrthoDB" id="218680at2"/>
<proteinExistence type="predicted"/>
<dbReference type="NCBIfam" id="TIGR01901">
    <property type="entry name" value="adhes_NPXG"/>
    <property type="match status" value="1"/>
</dbReference>
<protein>
    <submittedName>
        <fullName evidence="7">Filamentous hemagglutinin N-terminal domain-containing protein</fullName>
    </submittedName>
</protein>
<comment type="subcellular location">
    <subcellularLocation>
        <location evidence="1">Secreted</location>
    </subcellularLocation>
</comment>
<dbReference type="InterPro" id="IPR050909">
    <property type="entry name" value="Bact_Autotransporter_VF"/>
</dbReference>
<name>A0A8T6ZFQ1_9BURK</name>
<dbReference type="EMBL" id="JTDB02000004">
    <property type="protein sequence ID" value="NLP63064.1"/>
    <property type="molecule type" value="Genomic_DNA"/>
</dbReference>
<keyword evidence="3" id="KW-0732">Signal</keyword>
<dbReference type="Proteomes" id="UP000030460">
    <property type="component" value="Unassembled WGS sequence"/>
</dbReference>
<dbReference type="InterPro" id="IPR041248">
    <property type="entry name" value="YDG"/>
</dbReference>
<dbReference type="PANTHER" id="PTHR12338:SF8">
    <property type="entry name" value="HEME_HEMOPEXIN-BINDING PROTEIN"/>
    <property type="match status" value="1"/>
</dbReference>
<feature type="transmembrane region" description="Helical" evidence="5">
    <location>
        <begin position="41"/>
        <end position="60"/>
    </location>
</feature>
<keyword evidence="5" id="KW-0812">Transmembrane</keyword>
<evidence type="ECO:0000313" key="8">
    <source>
        <dbReference type="Proteomes" id="UP000030460"/>
    </source>
</evidence>
<keyword evidence="2" id="KW-0964">Secreted</keyword>
<evidence type="ECO:0000259" key="6">
    <source>
        <dbReference type="SMART" id="SM00912"/>
    </source>
</evidence>
<dbReference type="InterPro" id="IPR024973">
    <property type="entry name" value="ESPR"/>
</dbReference>
<sequence>MNHIYRLCWNRSLRQWVVASELATRRAGRGASRTGKGFRRVLALIFAAGMPFVLIGPALAAGAPTGGQIVSGVGSISQAGAVTTIQQGSQTLQLNWQSFNVGAGNTVNFVQPGANALAVNRILGSTPSAVLGNLNANGQVWLINPNGVLFGPSARVNVGGIVASTLDVDPNTLGSSKRRFSGNGQGSVINQGSITAADGGYVALLGNRVSNQGLISARLGTIALAGGSAATLTFDGSRLVHIQVDASTLNNLAENNQLMVADGGQVIMTAGAKDALLASAVNNTGKIRAQTVENRDGSIVLLGGMESGTVNVGGTLDASAPNGGNGGFIETSAAHFNLAPGTRITAAAPLGRAGTWLVDPTDLTIDANAASTISGTLNGGTNVVEQTTASGATGAGVQTPGNGDITVAAPISWTNAAASLTLDAYNAINVNAGVNGAGGVTMGAHGGNLTINAGGSIVGGTGVTLGTGGNFVNNAGAAAVSTGTSAPWLIYSSDPRRDTTGGLTPSYVQYNAPYGTTPAASGNGFLYSLAPTITLTGLTGSVTKVYDGTTTAHLTNANLVTTGLVNGDIVASATGTYATSNAGTNITVNSPTTFAGVVVTTAGGIPAYGYQAKGLASADIGTITPAPLSVSIVNNPTKVYDGTTSATLPASDYQFTGFVAGQGASVNQASSVSYASANAGSNIPINATFTSTNFVANNGTNLANYTLPATATGIGTITQAPLLISGLIASNKVYDGTRAATLNTSGASLFGVISSDSGQVALDSSGAAGNFVTPNVGNGISVIPSGFTLTGAKAANYQIVVPSYLAANITPKLVTITGVTASDKVYDGTTTAPLNVSNATISGLVPSDAGSVSLSTGGAAGTFSQSNVGNNLAISVNGMTLGGSAAGNYSVAGITGLTANITPAPLTITFIGAPTKVYDGTVNVVLSQSDYTMSGFVAGQSATIGQASATYASPNAGTNIRITGSITPSDFVPGPGTLLSNYSFPPTITAPAGTITPQPVQVSIINNPTKVYDGNDVATLGANNYQVTGAIPGESITLNPYPPSGTYASSNVGYWVVTSTLPAGDFQAGPNTLLSNYLLPTTATGLGTIVKRQINPGTLTAQITNNPSKTYDGNTVATIPASDFTFSGFVPGQGATVNHTITGSYATKDVGQQPVTASLNQSDLTANAGTDLNNYSFPVSAYGMGSILPAQLIVTIVGNPTKVYNGDTIARVTGSNLQISGFVSGEGASITPTAQFTYGSANVGTRLITGSLVPSNYTANSGTLLSNYLLPTTAVGPGTITPAPLYVINTYGTNKVYDTTTADTLDVSSAQLAGVVPIDSGNVTLNTSTSGTFAQSNVGNNIAVTANGFSIAGSAAGNYVLQPITGLTANITPAPLIVNGALANNKAYDSTTAATITTTGATLSGVLGSDNVSLAAGNASGTFATPNVGTNIAVTASGFTLSGAQAGNYSVQQPQNLIANITPRPLTVTITGDPVKQYDGTTSVRLAPSDFGISGFVGNQSATVTQTASSGYFSPNVGTNIGIGATLEPSDFSAALGTNLSNYALPTEATGPLGQITPKIINLTGTRVYDATTGANASLFLTSNGVIDGVNGQTLGLTGSGVLTTKNVGKQQPFANLGTLALTDGSGLASNYTLAGGTDWVTITPATLTVLNTTADDKVYDGNRNANLHNALLSGVLGSDAVTLGNDTAGLFDTKNVGNNKPVSTSMTISGTDAGNYVLVQPTGITASITPLNGAVIVATGKDKQYDGTTTAQVGLSSTAVVAGDQVSFTDTAANFSQSDVGANLAVHVSGITASGADAGNYVFTNTTADTTANITQRILNLQGTRVYDATASAVATLFGSNGVLQGQNGETLTLSGTGALTDKNVGNQKAFASGGLAGYTLTGNGAAKASNYTLVGGTDWVTITPALLTVAGTTAQNKVYDGNTNAVLQNATLLGVLGTDNVVLGNDTQGQFSDKNVGTHKPVYTSMTISGSDAGNYTLSQPGDIFADITQLSVNVVAQADNKVYDGNTNATVHLSSPGVIAGDNVTFSQTSANFGTKDVGTGKLVTVLGISEGGADAGNYTFTNSSTTTTADITPYVINLTGQRVYDATTNANASLFAPGGTVNGVNGETLALTGSGVLNDKNVGTQKPFTLNTLALGDGANGGLASNYMLLGGNDWVTVTQAPLIVTGTTVNTKVYDATTNATLSGATLSGVFAGDTVTLGNDTTGTFSDKNVGIGKNVTAGTMTISGTDAANYTLTQPTGLTGDIVARPIVVDATAQNKTYDGNTSATASVGTNGVLAGDTVNFGFSGATFDTANAGTGKTVTVNGIAGTGADAGNYVYNTTATTTANILQAVLNLTGTRAYDGTTAADASLFGANGTLTGVNGETLSLTGSGVLTDKNAGVQKPFANFGSLALGNGTGLASNYTVVGGTDWVTVTPLQVTFTASADSRYYNGTSVATARVTPTGVLAGDNATFSVSSATFASPNAGLAIPVTVNIAASGSDAQNYTFANTATTAADIYQYVLTLQGTRIYDGTTSAAATLFGNNGVLTGVNGETLTLSGAGTLASKNVNPQQAFAANGLAGYTLTGNNGALSSNYTLGTGQGDWVNIIPKPLSITATGQNKVYDGTTAATLSSLTVNGLVAGDNANVYYQSPTFAQANVGAAIPISVSLYADGADIGNYSFGSKVVTTSADITPRLLTITASAQNKTYDATTTATLNGLSASGFVAGESGTFTAAGANFVTPNAGNGIEVDVTGITGTGRTLSNYTFGNTATTTADIYPYVLSLQGQRVYDGTVGAAAGLFGANGTLTGVNGETVALTGSANLQDKNVGLRKPFADLGTLALGNGTGLASNYTLAGGNDWVTVTPKALTISATGQNKVYDGTTAATLGSFTVQGLTGNDNANVGHGPANFATPHVGQNIPVTASLFGIGSDIGNYTFANTVTTAADITKALLTITASAQNKVYDTTTNATLNGLTVTGLIGGDTASFSAGSANFVTPNAGTGITVNVAGITGTGSGLDNYSFNTTATTTADITPYILNLTGSRVYDGTNIADAHLFGRNGVLDGLNGETLKLVGNGTLASRNVGEKLLLTAGDLHHALIGNGSTLASNYTLVGGIDWVTITPLNVTVNATGVNKVYDGTTAASVGLASNGILSGDNVSFGAQSSNFAMPNVGNGIAVAVNGITASGADAGNYSFNTSATTAANITPYVLSLTGSRVYDATTGAAASLFGSNGVLQGVNGETLTLSGTGALADKNVGNQKSFAAAGLSGYTLTGNGAALGSNYTLAGGVDWVTVTPAPLTVVGTQTTNRFYDGTVLDPLSGATLSGVLGQDNVALGNDTVGYFNNPAIGFGKPVSTAMTISGADAGNYVLQQPSGLTANIIAPESPIPLGSIAYAQSTAGPQGVSTPYGTASDSDQGNYTGNQKQEAHPNERNVARSDFHPGLALTVLNGGVRMPAN</sequence>
<dbReference type="Gene3D" id="2.160.20.10">
    <property type="entry name" value="Single-stranded right-handed beta-helix, Pectin lyase-like"/>
    <property type="match status" value="1"/>
</dbReference>
<dbReference type="SUPFAM" id="SSF51126">
    <property type="entry name" value="Pectin lyase-like"/>
    <property type="match status" value="1"/>
</dbReference>
<evidence type="ECO:0000256" key="3">
    <source>
        <dbReference type="ARBA" id="ARBA00022729"/>
    </source>
</evidence>
<keyword evidence="5" id="KW-0472">Membrane</keyword>
<organism evidence="7 8">
    <name type="scientific">Paraburkholderia sacchari</name>
    <dbReference type="NCBI Taxonomy" id="159450"/>
    <lineage>
        <taxon>Bacteria</taxon>
        <taxon>Pseudomonadati</taxon>
        <taxon>Pseudomonadota</taxon>
        <taxon>Betaproteobacteria</taxon>
        <taxon>Burkholderiales</taxon>
        <taxon>Burkholderiaceae</taxon>
        <taxon>Paraburkholderia</taxon>
    </lineage>
</organism>
<evidence type="ECO:0000256" key="1">
    <source>
        <dbReference type="ARBA" id="ARBA00004613"/>
    </source>
</evidence>
<evidence type="ECO:0000256" key="5">
    <source>
        <dbReference type="SAM" id="Phobius"/>
    </source>
</evidence>
<keyword evidence="5" id="KW-1133">Transmembrane helix</keyword>
<dbReference type="SMART" id="SM00912">
    <property type="entry name" value="Haemagg_act"/>
    <property type="match status" value="1"/>
</dbReference>
<dbReference type="GO" id="GO:0005576">
    <property type="term" value="C:extracellular region"/>
    <property type="evidence" value="ECO:0007669"/>
    <property type="project" value="UniProtKB-SubCell"/>
</dbReference>
<accession>A0A8T6ZFQ1</accession>